<accession>A0A915YG93</accession>
<dbReference type="EMBL" id="AP026867">
    <property type="protein sequence ID" value="BDS12605.1"/>
    <property type="molecule type" value="Genomic_DNA"/>
</dbReference>
<gene>
    <name evidence="2" type="ORF">AsAng_0033290</name>
</gene>
<proteinExistence type="predicted"/>
<feature type="transmembrane region" description="Helical" evidence="1">
    <location>
        <begin position="142"/>
        <end position="159"/>
    </location>
</feature>
<feature type="transmembrane region" description="Helical" evidence="1">
    <location>
        <begin position="190"/>
        <end position="212"/>
    </location>
</feature>
<evidence type="ECO:0000313" key="3">
    <source>
        <dbReference type="Proteomes" id="UP001060919"/>
    </source>
</evidence>
<dbReference type="Proteomes" id="UP001060919">
    <property type="component" value="Chromosome"/>
</dbReference>
<evidence type="ECO:0000256" key="1">
    <source>
        <dbReference type="SAM" id="Phobius"/>
    </source>
</evidence>
<feature type="transmembrane region" description="Helical" evidence="1">
    <location>
        <begin position="340"/>
        <end position="359"/>
    </location>
</feature>
<protein>
    <submittedName>
        <fullName evidence="2">Uncharacterized protein</fullName>
    </submittedName>
</protein>
<feature type="transmembrane region" description="Helical" evidence="1">
    <location>
        <begin position="165"/>
        <end position="183"/>
    </location>
</feature>
<feature type="transmembrane region" description="Helical" evidence="1">
    <location>
        <begin position="265"/>
        <end position="285"/>
    </location>
</feature>
<keyword evidence="3" id="KW-1185">Reference proteome</keyword>
<dbReference type="KEGG" id="aup:AsAng_0033290"/>
<evidence type="ECO:0000313" key="2">
    <source>
        <dbReference type="EMBL" id="BDS12605.1"/>
    </source>
</evidence>
<feature type="transmembrane region" description="Helical" evidence="1">
    <location>
        <begin position="50"/>
        <end position="83"/>
    </location>
</feature>
<feature type="transmembrane region" description="Helical" evidence="1">
    <location>
        <begin position="316"/>
        <end position="334"/>
    </location>
</feature>
<keyword evidence="1" id="KW-1133">Transmembrane helix</keyword>
<dbReference type="RefSeq" id="WP_264787967.1">
    <property type="nucleotide sequence ID" value="NZ_AP026867.1"/>
</dbReference>
<keyword evidence="1" id="KW-0472">Membrane</keyword>
<organism evidence="2 3">
    <name type="scientific">Aureispira anguillae</name>
    <dbReference type="NCBI Taxonomy" id="2864201"/>
    <lineage>
        <taxon>Bacteria</taxon>
        <taxon>Pseudomonadati</taxon>
        <taxon>Bacteroidota</taxon>
        <taxon>Saprospiria</taxon>
        <taxon>Saprospirales</taxon>
        <taxon>Saprospiraceae</taxon>
        <taxon>Aureispira</taxon>
    </lineage>
</organism>
<dbReference type="AlphaFoldDB" id="A0A915YG93"/>
<reference evidence="2" key="1">
    <citation type="submission" date="2022-09" db="EMBL/GenBank/DDBJ databases">
        <title>Aureispira anguillicida sp. nov., isolated from Leptocephalus of Japanese eel Anguilla japonica.</title>
        <authorList>
            <person name="Yuasa K."/>
            <person name="Mekata T."/>
            <person name="Ikunari K."/>
        </authorList>
    </citation>
    <scope>NUCLEOTIDE SEQUENCE</scope>
    <source>
        <strain evidence="2">EL160426</strain>
    </source>
</reference>
<sequence>MGTSIFSICLFHFMAYQTDSPSFVNAVELLLQETTTTDRLFRLSKPLSLLLPTFLYSICAIPISYAFLLQQLIAYWLSALFLYKILEQILGQSKLAYFGMLAYTLCQPLAVYGLAVLTDGLGWCWLIIGTWMSLQIVNAPKISYRSFIGLGLFIGSGFFIKESAIMIGIFTFFLLLLTPNFALKQKLIGYLIIGGSFLTTFGLGNWLIYYFWQESIFQWITFGQNDPPPFSWKGLIAQSYHTLDNYWLLFFIGIRSSFYSKSFNFILTSFLLTIIFSWLSLPFVWPYLYDRILFMIVPYMILWVAIGANQFGKFSFSLLLLGGLMNLLVSFLIYKYQIAGLIEGSAIIFLLSLFFAIAYHKKKLD</sequence>
<keyword evidence="1" id="KW-0812">Transmembrane</keyword>
<name>A0A915YG93_9BACT</name>
<feature type="transmembrane region" description="Helical" evidence="1">
    <location>
        <begin position="291"/>
        <end position="309"/>
    </location>
</feature>